<dbReference type="KEGG" id="pwn:QNH46_12520"/>
<gene>
    <name evidence="1" type="ORF">QNH46_12520</name>
</gene>
<dbReference type="Proteomes" id="UP001177943">
    <property type="component" value="Chromosome"/>
</dbReference>
<protein>
    <submittedName>
        <fullName evidence="1">Helix-turn-helix domain-containing protein</fullName>
    </submittedName>
</protein>
<proteinExistence type="predicted"/>
<dbReference type="EMBL" id="CP126084">
    <property type="protein sequence ID" value="WHX47009.1"/>
    <property type="molecule type" value="Genomic_DNA"/>
</dbReference>
<accession>A0AA95HY80</accession>
<reference evidence="1" key="1">
    <citation type="submission" date="2023-05" db="EMBL/GenBank/DDBJ databases">
        <title>Comparative genomics of Bacillaceae isolates and their secondary metabolite potential.</title>
        <authorList>
            <person name="Song L."/>
            <person name="Nielsen L.J."/>
            <person name="Mohite O."/>
            <person name="Xu X."/>
            <person name="Weber T."/>
            <person name="Kovacs A.T."/>
        </authorList>
    </citation>
    <scope>NUCLEOTIDE SEQUENCE</scope>
    <source>
        <strain evidence="1">B2_4</strain>
    </source>
</reference>
<sequence>MTKGKAKVQELSKLEVISTRQMNRIRWIGTSPKRFCEIVRFQAVINDITNSLGKKHALAYDHGYFDQAHMIHDFKRFYGDSLSVAIREFGSMSDFYNT</sequence>
<dbReference type="AlphaFoldDB" id="A0AA95HY80"/>
<dbReference type="RefSeq" id="WP_283924611.1">
    <property type="nucleotide sequence ID" value="NZ_CP126084.1"/>
</dbReference>
<dbReference type="Gene3D" id="1.10.10.60">
    <property type="entry name" value="Homeodomain-like"/>
    <property type="match status" value="1"/>
</dbReference>
<organism evidence="1 2">
    <name type="scientific">Paenibacillus woosongensis</name>
    <dbReference type="NCBI Taxonomy" id="307580"/>
    <lineage>
        <taxon>Bacteria</taxon>
        <taxon>Bacillati</taxon>
        <taxon>Bacillota</taxon>
        <taxon>Bacilli</taxon>
        <taxon>Bacillales</taxon>
        <taxon>Paenibacillaceae</taxon>
        <taxon>Paenibacillus</taxon>
    </lineage>
</organism>
<evidence type="ECO:0000313" key="1">
    <source>
        <dbReference type="EMBL" id="WHX47009.1"/>
    </source>
</evidence>
<evidence type="ECO:0000313" key="2">
    <source>
        <dbReference type="Proteomes" id="UP001177943"/>
    </source>
</evidence>
<name>A0AA95HY80_9BACL</name>